<organism evidence="1 2">
    <name type="scientific">Nyssa sinensis</name>
    <dbReference type="NCBI Taxonomy" id="561372"/>
    <lineage>
        <taxon>Eukaryota</taxon>
        <taxon>Viridiplantae</taxon>
        <taxon>Streptophyta</taxon>
        <taxon>Embryophyta</taxon>
        <taxon>Tracheophyta</taxon>
        <taxon>Spermatophyta</taxon>
        <taxon>Magnoliopsida</taxon>
        <taxon>eudicotyledons</taxon>
        <taxon>Gunneridae</taxon>
        <taxon>Pentapetalae</taxon>
        <taxon>asterids</taxon>
        <taxon>Cornales</taxon>
        <taxon>Nyssaceae</taxon>
        <taxon>Nyssa</taxon>
    </lineage>
</organism>
<accession>A0A5J5C548</accession>
<protein>
    <submittedName>
        <fullName evidence="1">Uncharacterized protein</fullName>
    </submittedName>
</protein>
<proteinExistence type="predicted"/>
<evidence type="ECO:0000313" key="2">
    <source>
        <dbReference type="Proteomes" id="UP000325577"/>
    </source>
</evidence>
<evidence type="ECO:0000313" key="1">
    <source>
        <dbReference type="EMBL" id="KAA8549210.1"/>
    </source>
</evidence>
<dbReference type="AlphaFoldDB" id="A0A5J5C548"/>
<keyword evidence="2" id="KW-1185">Reference proteome</keyword>
<name>A0A5J5C548_9ASTE</name>
<dbReference type="Proteomes" id="UP000325577">
    <property type="component" value="Linkage Group LG0"/>
</dbReference>
<dbReference type="EMBL" id="CM018031">
    <property type="protein sequence ID" value="KAA8549210.1"/>
    <property type="molecule type" value="Genomic_DNA"/>
</dbReference>
<reference evidence="1 2" key="1">
    <citation type="submission" date="2019-09" db="EMBL/GenBank/DDBJ databases">
        <title>A chromosome-level genome assembly of the Chinese tupelo Nyssa sinensis.</title>
        <authorList>
            <person name="Yang X."/>
            <person name="Kang M."/>
            <person name="Yang Y."/>
            <person name="Xiong H."/>
            <person name="Wang M."/>
            <person name="Zhang Z."/>
            <person name="Wang Z."/>
            <person name="Wu H."/>
            <person name="Ma T."/>
            <person name="Liu J."/>
            <person name="Xi Z."/>
        </authorList>
    </citation>
    <scope>NUCLEOTIDE SEQUENCE [LARGE SCALE GENOMIC DNA]</scope>
    <source>
        <strain evidence="1">J267</strain>
        <tissue evidence="1">Leaf</tissue>
    </source>
</reference>
<sequence length="104" mass="11406">MQFGFISTAGHVIQAHRKTILPPPMMLTARVESANVISAVVGVPCLKGLNILSSFIFLIVSAKVRENDGGDEKSCAMVVVRQSQQHRKTLPMAPIHPCRARRED</sequence>
<gene>
    <name evidence="1" type="ORF">F0562_000894</name>
</gene>